<dbReference type="InterPro" id="IPR050388">
    <property type="entry name" value="ABC_Ni/Peptide_Import"/>
</dbReference>
<keyword evidence="4" id="KW-1003">Cell membrane</keyword>
<dbReference type="PROSITE" id="PS00211">
    <property type="entry name" value="ABC_TRANSPORTER_1"/>
    <property type="match status" value="2"/>
</dbReference>
<evidence type="ECO:0000259" key="10">
    <source>
        <dbReference type="PROSITE" id="PS50893"/>
    </source>
</evidence>
<dbReference type="GO" id="GO:0055085">
    <property type="term" value="P:transmembrane transport"/>
    <property type="evidence" value="ECO:0007669"/>
    <property type="project" value="UniProtKB-ARBA"/>
</dbReference>
<evidence type="ECO:0000256" key="7">
    <source>
        <dbReference type="ARBA" id="ARBA00022840"/>
    </source>
</evidence>
<feature type="domain" description="ABC transporter" evidence="10">
    <location>
        <begin position="8"/>
        <end position="256"/>
    </location>
</feature>
<dbReference type="GO" id="GO:0005886">
    <property type="term" value="C:plasma membrane"/>
    <property type="evidence" value="ECO:0007669"/>
    <property type="project" value="UniProtKB-SubCell"/>
</dbReference>
<dbReference type="InterPro" id="IPR003439">
    <property type="entry name" value="ABC_transporter-like_ATP-bd"/>
</dbReference>
<evidence type="ECO:0000256" key="6">
    <source>
        <dbReference type="ARBA" id="ARBA00022741"/>
    </source>
</evidence>
<protein>
    <submittedName>
        <fullName evidence="11">ABC transporter ATP-binding protein</fullName>
    </submittedName>
</protein>
<comment type="subcellular location">
    <subcellularLocation>
        <location evidence="1">Cell inner membrane</location>
        <topology evidence="1">Peripheral membrane protein</topology>
    </subcellularLocation>
</comment>
<evidence type="ECO:0000313" key="11">
    <source>
        <dbReference type="EMBL" id="MBK0398028.1"/>
    </source>
</evidence>
<dbReference type="InterPro" id="IPR027417">
    <property type="entry name" value="P-loop_NTPase"/>
</dbReference>
<dbReference type="NCBIfam" id="TIGR01727">
    <property type="entry name" value="oligo_HPY"/>
    <property type="match status" value="2"/>
</dbReference>
<dbReference type="InterPro" id="IPR013563">
    <property type="entry name" value="Oligopep_ABC_C"/>
</dbReference>
<dbReference type="PANTHER" id="PTHR43297">
    <property type="entry name" value="OLIGOPEPTIDE TRANSPORT ATP-BINDING PROTEIN APPD"/>
    <property type="match status" value="1"/>
</dbReference>
<keyword evidence="7 11" id="KW-0067">ATP-binding</keyword>
<dbReference type="InterPro" id="IPR003593">
    <property type="entry name" value="AAA+_ATPase"/>
</dbReference>
<dbReference type="NCBIfam" id="NF007739">
    <property type="entry name" value="PRK10419.1"/>
    <property type="match status" value="2"/>
</dbReference>
<dbReference type="EMBL" id="JAEHHL010000001">
    <property type="protein sequence ID" value="MBK0398028.1"/>
    <property type="molecule type" value="Genomic_DNA"/>
</dbReference>
<evidence type="ECO:0000256" key="9">
    <source>
        <dbReference type="ARBA" id="ARBA00023136"/>
    </source>
</evidence>
<dbReference type="CDD" id="cd03257">
    <property type="entry name" value="ABC_NikE_OppD_transporters"/>
    <property type="match status" value="2"/>
</dbReference>
<reference evidence="11" key="1">
    <citation type="submission" date="2020-12" db="EMBL/GenBank/DDBJ databases">
        <title>Bacterial taxonomy.</title>
        <authorList>
            <person name="Pan X."/>
        </authorList>
    </citation>
    <scope>NUCLEOTIDE SEQUENCE</scope>
    <source>
        <strain evidence="11">M0105</strain>
    </source>
</reference>
<dbReference type="SUPFAM" id="SSF52540">
    <property type="entry name" value="P-loop containing nucleoside triphosphate hydrolases"/>
    <property type="match status" value="2"/>
</dbReference>
<keyword evidence="9" id="KW-0472">Membrane</keyword>
<dbReference type="PROSITE" id="PS50893">
    <property type="entry name" value="ABC_TRANSPORTER_2"/>
    <property type="match status" value="2"/>
</dbReference>
<dbReference type="GO" id="GO:0005524">
    <property type="term" value="F:ATP binding"/>
    <property type="evidence" value="ECO:0007669"/>
    <property type="project" value="UniProtKB-KW"/>
</dbReference>
<keyword evidence="12" id="KW-1185">Reference proteome</keyword>
<comment type="similarity">
    <text evidence="2">Belongs to the ABC transporter superfamily.</text>
</comment>
<name>A0A8J7M4E2_9RHOB</name>
<dbReference type="FunFam" id="3.40.50.300:FF:000016">
    <property type="entry name" value="Oligopeptide ABC transporter ATP-binding component"/>
    <property type="match status" value="2"/>
</dbReference>
<evidence type="ECO:0000256" key="3">
    <source>
        <dbReference type="ARBA" id="ARBA00022448"/>
    </source>
</evidence>
<comment type="caution">
    <text evidence="11">The sequence shown here is derived from an EMBL/GenBank/DDBJ whole genome shotgun (WGS) entry which is preliminary data.</text>
</comment>
<dbReference type="Proteomes" id="UP000655420">
    <property type="component" value="Unassembled WGS sequence"/>
</dbReference>
<dbReference type="Pfam" id="PF00005">
    <property type="entry name" value="ABC_tran"/>
    <property type="match status" value="2"/>
</dbReference>
<evidence type="ECO:0000256" key="5">
    <source>
        <dbReference type="ARBA" id="ARBA00022519"/>
    </source>
</evidence>
<organism evidence="11 12">
    <name type="scientific">Thermohalobaculum xanthum</name>
    <dbReference type="NCBI Taxonomy" id="2753746"/>
    <lineage>
        <taxon>Bacteria</taxon>
        <taxon>Pseudomonadati</taxon>
        <taxon>Pseudomonadota</taxon>
        <taxon>Alphaproteobacteria</taxon>
        <taxon>Rhodobacterales</taxon>
        <taxon>Paracoccaceae</taxon>
        <taxon>Thermohalobaculum</taxon>
    </lineage>
</organism>
<evidence type="ECO:0000256" key="8">
    <source>
        <dbReference type="ARBA" id="ARBA00022967"/>
    </source>
</evidence>
<keyword evidence="5" id="KW-0997">Cell inner membrane</keyword>
<proteinExistence type="inferred from homology"/>
<dbReference type="NCBIfam" id="NF008453">
    <property type="entry name" value="PRK11308.1"/>
    <property type="match status" value="2"/>
</dbReference>
<gene>
    <name evidence="11" type="ORF">H0I76_02400</name>
</gene>
<dbReference type="Gene3D" id="3.40.50.300">
    <property type="entry name" value="P-loop containing nucleotide triphosphate hydrolases"/>
    <property type="match status" value="2"/>
</dbReference>
<dbReference type="InterPro" id="IPR017871">
    <property type="entry name" value="ABC_transporter-like_CS"/>
</dbReference>
<feature type="domain" description="ABC transporter" evidence="10">
    <location>
        <begin position="351"/>
        <end position="604"/>
    </location>
</feature>
<evidence type="ECO:0000256" key="4">
    <source>
        <dbReference type="ARBA" id="ARBA00022475"/>
    </source>
</evidence>
<dbReference type="Pfam" id="PF08352">
    <property type="entry name" value="oligo_HPY"/>
    <property type="match status" value="2"/>
</dbReference>
<evidence type="ECO:0000313" key="12">
    <source>
        <dbReference type="Proteomes" id="UP000655420"/>
    </source>
</evidence>
<keyword evidence="6" id="KW-0547">Nucleotide-binding</keyword>
<dbReference type="AlphaFoldDB" id="A0A8J7M4E2"/>
<evidence type="ECO:0000256" key="2">
    <source>
        <dbReference type="ARBA" id="ARBA00005417"/>
    </source>
</evidence>
<sequence>MTEPILEIEDLNISFYTRKGEIPAVMDFSMTVMPGETMGLVGESGCGKSTVSLGIMRYLGNNGRIKSGKIKFKGRDMAEMSDEELRELRGSAISMVYQEPMASLNPAMKIGRQLTEVLTVHEGMPEAEAAQRAAEMLDAVRLPDPDRIMGAYPHQLSGGQQQRVVISMALLSRPSLLLLDEPTTALDVTVEAGIVDLIKDLAREMGTSMIFVSHNLGLILETCDRITVMYSGEAVEEGDIDTVFNRMRHPYTQGLLRSIPVPGADKYARPLVAIPGQLPLPHERPRGCNFGPRCSQFVSGVCDVHDIKMHHVGEPGERHRSRCERIDDIDWGAPIDAGKIEEAIEPGDIVLKVDHLKKHYAVSTGMFGGGDTRTVKANEEITFDAREAETVAIVGESGCGKSTFAKVLMGLETATGGEIRLGNLELGAIPVEKRGPQVVSQVQMVFQNPFDTLNPSMTIGDQIVRVLQQFEVGESDREREERMLELLDLVKLPREFAKRKPRQLSGGQKQRIGIARAFAGRPKLVVADEPVSALDVSVQAAVTKLLTDIQRESRTTMLFISHDLGVVRYLSDRVVVMYLGRIMEQGRTEDIFAPPYHPYTEALLSAVPIADTHVKKRHIVLEGELPSPLNPLPGCPFQTRCQYMMPGVCDKELPIRDMGNGHRIACHLSMEELNAMEPVIIVEDAPTAAE</sequence>
<dbReference type="PANTHER" id="PTHR43297:SF14">
    <property type="entry name" value="ATPASE AAA-TYPE CORE DOMAIN-CONTAINING PROTEIN"/>
    <property type="match status" value="1"/>
</dbReference>
<evidence type="ECO:0000256" key="1">
    <source>
        <dbReference type="ARBA" id="ARBA00004417"/>
    </source>
</evidence>
<keyword evidence="3" id="KW-0813">Transport</keyword>
<dbReference type="RefSeq" id="WP_200606515.1">
    <property type="nucleotide sequence ID" value="NZ_JAEHHL010000001.1"/>
</dbReference>
<dbReference type="SMART" id="SM00382">
    <property type="entry name" value="AAA"/>
    <property type="match status" value="2"/>
</dbReference>
<dbReference type="GO" id="GO:0016887">
    <property type="term" value="F:ATP hydrolysis activity"/>
    <property type="evidence" value="ECO:0007669"/>
    <property type="project" value="InterPro"/>
</dbReference>
<accession>A0A8J7M4E2</accession>
<keyword evidence="8" id="KW-1278">Translocase</keyword>
<dbReference type="GO" id="GO:0015833">
    <property type="term" value="P:peptide transport"/>
    <property type="evidence" value="ECO:0007669"/>
    <property type="project" value="InterPro"/>
</dbReference>